<dbReference type="PROSITE" id="PS51186">
    <property type="entry name" value="GNAT"/>
    <property type="match status" value="1"/>
</dbReference>
<dbReference type="CDD" id="cd04301">
    <property type="entry name" value="NAT_SF"/>
    <property type="match status" value="1"/>
</dbReference>
<organism evidence="2 3">
    <name type="scientific">Virgibacillus dokdonensis</name>
    <dbReference type="NCBI Taxonomy" id="302167"/>
    <lineage>
        <taxon>Bacteria</taxon>
        <taxon>Bacillati</taxon>
        <taxon>Bacillota</taxon>
        <taxon>Bacilli</taxon>
        <taxon>Bacillales</taxon>
        <taxon>Bacillaceae</taxon>
        <taxon>Virgibacillus</taxon>
    </lineage>
</organism>
<evidence type="ECO:0000313" key="3">
    <source>
        <dbReference type="Proteomes" id="UP001356080"/>
    </source>
</evidence>
<sequence length="164" mass="18721">MKISIVRPQISHAQDISTICATGWKQTVQGKLSERYQKQNIQFWYSFDRISSDIHKGIYSHVALVNNNVVGTIGGGTTATNVGEIFVLYVDETYRYSGIGKQLLEAFSNEQRNIGVVEQWVSVQEGNKYGIPFYEARGFLYQEKKTTILETGEKQVSLRYKRKI</sequence>
<gene>
    <name evidence="2" type="ORF">V2W34_17575</name>
</gene>
<dbReference type="EMBL" id="JAZHPM010000041">
    <property type="protein sequence ID" value="MEF2293803.1"/>
    <property type="molecule type" value="Genomic_DNA"/>
</dbReference>
<protein>
    <submittedName>
        <fullName evidence="2">GNAT family N-acetyltransferase</fullName>
    </submittedName>
</protein>
<evidence type="ECO:0000313" key="2">
    <source>
        <dbReference type="EMBL" id="MEF2293803.1"/>
    </source>
</evidence>
<keyword evidence="3" id="KW-1185">Reference proteome</keyword>
<dbReference type="InterPro" id="IPR016181">
    <property type="entry name" value="Acyl_CoA_acyltransferase"/>
</dbReference>
<accession>A0ABU7VLY3</accession>
<feature type="domain" description="N-acetyltransferase" evidence="1">
    <location>
        <begin position="1"/>
        <end position="164"/>
    </location>
</feature>
<dbReference type="Pfam" id="PF00583">
    <property type="entry name" value="Acetyltransf_1"/>
    <property type="match status" value="1"/>
</dbReference>
<dbReference type="RefSeq" id="WP_331805953.1">
    <property type="nucleotide sequence ID" value="NZ_JAZHPM010000041.1"/>
</dbReference>
<dbReference type="SUPFAM" id="SSF55729">
    <property type="entry name" value="Acyl-CoA N-acyltransferases (Nat)"/>
    <property type="match status" value="1"/>
</dbReference>
<evidence type="ECO:0000259" key="1">
    <source>
        <dbReference type="PROSITE" id="PS51186"/>
    </source>
</evidence>
<dbReference type="InterPro" id="IPR000182">
    <property type="entry name" value="GNAT_dom"/>
</dbReference>
<proteinExistence type="predicted"/>
<name>A0ABU7VLY3_9BACI</name>
<reference evidence="2 3" key="1">
    <citation type="submission" date="2024-01" db="EMBL/GenBank/DDBJ databases">
        <title>Survival strategy associated with biotechnological potential of Virgibacillus dokdonensis T4.6 isolated from salt-fermented shrimp paste.</title>
        <authorList>
            <person name="Doan T.V."/>
            <person name="Quach N.T."/>
            <person name="Phi Q.-T."/>
        </authorList>
    </citation>
    <scope>NUCLEOTIDE SEQUENCE [LARGE SCALE GENOMIC DNA]</scope>
    <source>
        <strain evidence="2 3">T4.6</strain>
    </source>
</reference>
<dbReference type="Gene3D" id="3.40.630.30">
    <property type="match status" value="1"/>
</dbReference>
<dbReference type="Proteomes" id="UP001356080">
    <property type="component" value="Unassembled WGS sequence"/>
</dbReference>
<comment type="caution">
    <text evidence="2">The sequence shown here is derived from an EMBL/GenBank/DDBJ whole genome shotgun (WGS) entry which is preliminary data.</text>
</comment>